<dbReference type="Gene3D" id="3.10.180.10">
    <property type="entry name" value="2,3-Dihydroxybiphenyl 1,2-Dioxygenase, domain 1"/>
    <property type="match status" value="1"/>
</dbReference>
<comment type="caution">
    <text evidence="2">The sequence shown here is derived from an EMBL/GenBank/DDBJ whole genome shotgun (WGS) entry which is preliminary data.</text>
</comment>
<protein>
    <submittedName>
        <fullName evidence="2">VOC family protein</fullName>
    </submittedName>
</protein>
<dbReference type="EMBL" id="JARZFX010000008">
    <property type="protein sequence ID" value="MEC5424766.1"/>
    <property type="molecule type" value="Genomic_DNA"/>
</dbReference>
<evidence type="ECO:0000313" key="2">
    <source>
        <dbReference type="EMBL" id="MEC5424766.1"/>
    </source>
</evidence>
<dbReference type="SUPFAM" id="SSF54593">
    <property type="entry name" value="Glyoxalase/Bleomycin resistance protein/Dihydroxybiphenyl dioxygenase"/>
    <property type="match status" value="1"/>
</dbReference>
<dbReference type="RefSeq" id="WP_327608330.1">
    <property type="nucleotide sequence ID" value="NZ_JARZFX010000008.1"/>
</dbReference>
<dbReference type="CDD" id="cd06587">
    <property type="entry name" value="VOC"/>
    <property type="match status" value="1"/>
</dbReference>
<sequence>MTQPLLKGMEGAFIPVTDPAKSAKWYEDKLGCKPLYEEEQAVTMKLAEGSQTVITLVRTPNHKPMEFPGNGFGVGKYYNFIPLDIDETYKLLIERGVEVNSIGGEGTTRYFTFYDPDGNPLGCCN</sequence>
<proteinExistence type="predicted"/>
<name>A0ABU6KI56_9BACI</name>
<dbReference type="InterPro" id="IPR037523">
    <property type="entry name" value="VOC_core"/>
</dbReference>
<accession>A0ABU6KI56</accession>
<dbReference type="InterPro" id="IPR029068">
    <property type="entry name" value="Glyas_Bleomycin-R_OHBP_Dase"/>
</dbReference>
<dbReference type="InterPro" id="IPR004360">
    <property type="entry name" value="Glyas_Fos-R_dOase_dom"/>
</dbReference>
<keyword evidence="3" id="KW-1185">Reference proteome</keyword>
<gene>
    <name evidence="2" type="ORF">QGM71_14865</name>
</gene>
<dbReference type="Proteomes" id="UP001335737">
    <property type="component" value="Unassembled WGS sequence"/>
</dbReference>
<evidence type="ECO:0000259" key="1">
    <source>
        <dbReference type="PROSITE" id="PS51819"/>
    </source>
</evidence>
<feature type="domain" description="VOC" evidence="1">
    <location>
        <begin position="8"/>
        <end position="125"/>
    </location>
</feature>
<dbReference type="PROSITE" id="PS51819">
    <property type="entry name" value="VOC"/>
    <property type="match status" value="1"/>
</dbReference>
<organism evidence="2 3">
    <name type="scientific">Virgibacillus tibetensis</name>
    <dbReference type="NCBI Taxonomy" id="3042313"/>
    <lineage>
        <taxon>Bacteria</taxon>
        <taxon>Bacillati</taxon>
        <taxon>Bacillota</taxon>
        <taxon>Bacilli</taxon>
        <taxon>Bacillales</taxon>
        <taxon>Bacillaceae</taxon>
        <taxon>Virgibacillus</taxon>
    </lineage>
</organism>
<reference evidence="2 3" key="1">
    <citation type="journal article" date="2024" name="Int. J. Syst. Evol. Microbiol.">
        <title>Virgibacillus tibetensis sp. nov., isolated from salt lake on the Tibetan Plateau of China.</title>
        <authorList>
            <person name="Phurbu D."/>
            <person name="Liu Z.-X."/>
            <person name="Wang R."/>
            <person name="Zheng Y.-Y."/>
            <person name="Liu H.-C."/>
            <person name="Zhou Y.-G."/>
            <person name="Yu Y.-J."/>
            <person name="Li A.-H."/>
        </authorList>
    </citation>
    <scope>NUCLEOTIDE SEQUENCE [LARGE SCALE GENOMIC DNA]</scope>
    <source>
        <strain evidence="2 3">C22-A2</strain>
    </source>
</reference>
<evidence type="ECO:0000313" key="3">
    <source>
        <dbReference type="Proteomes" id="UP001335737"/>
    </source>
</evidence>
<dbReference type="Pfam" id="PF00903">
    <property type="entry name" value="Glyoxalase"/>
    <property type="match status" value="1"/>
</dbReference>